<proteinExistence type="predicted"/>
<evidence type="ECO:0000313" key="1">
    <source>
        <dbReference type="EMBL" id="KAK8489223.1"/>
    </source>
</evidence>
<reference evidence="1 2" key="1">
    <citation type="journal article" date="2024" name="G3 (Bethesda)">
        <title>Genome assembly of Hibiscus sabdariffa L. provides insights into metabolisms of medicinal natural products.</title>
        <authorList>
            <person name="Kim T."/>
        </authorList>
    </citation>
    <scope>NUCLEOTIDE SEQUENCE [LARGE SCALE GENOMIC DNA]</scope>
    <source>
        <strain evidence="1">TK-2024</strain>
        <tissue evidence="1">Old leaves</tissue>
    </source>
</reference>
<dbReference type="EMBL" id="JBBPBN010000321">
    <property type="protein sequence ID" value="KAK8489223.1"/>
    <property type="molecule type" value="Genomic_DNA"/>
</dbReference>
<dbReference type="PANTHER" id="PTHR46929">
    <property type="entry name" value="EXPRESSED PROTEIN"/>
    <property type="match status" value="1"/>
</dbReference>
<evidence type="ECO:0000313" key="2">
    <source>
        <dbReference type="Proteomes" id="UP001396334"/>
    </source>
</evidence>
<gene>
    <name evidence="1" type="ORF">V6N11_029237</name>
</gene>
<dbReference type="PANTHER" id="PTHR46929:SF33">
    <property type="entry name" value="L10-INTERACTING MYB DOMAIN-CONTAINING PROTEIN-LIKE ISOFORM X1"/>
    <property type="match status" value="1"/>
</dbReference>
<protein>
    <submittedName>
        <fullName evidence="1">Uncharacterized protein</fullName>
    </submittedName>
</protein>
<organism evidence="1 2">
    <name type="scientific">Hibiscus sabdariffa</name>
    <name type="common">roselle</name>
    <dbReference type="NCBI Taxonomy" id="183260"/>
    <lineage>
        <taxon>Eukaryota</taxon>
        <taxon>Viridiplantae</taxon>
        <taxon>Streptophyta</taxon>
        <taxon>Embryophyta</taxon>
        <taxon>Tracheophyta</taxon>
        <taxon>Spermatophyta</taxon>
        <taxon>Magnoliopsida</taxon>
        <taxon>eudicotyledons</taxon>
        <taxon>Gunneridae</taxon>
        <taxon>Pentapetalae</taxon>
        <taxon>rosids</taxon>
        <taxon>malvids</taxon>
        <taxon>Malvales</taxon>
        <taxon>Malvaceae</taxon>
        <taxon>Malvoideae</taxon>
        <taxon>Hibiscus</taxon>
    </lineage>
</organism>
<sequence>MVTAEDSVWNAYIKSHPDARSYRVKTVPSYPKLRVIFGQENFHGRYNRLAQNVGADDDVTVLMSYNGSGREYDKPGIQ</sequence>
<accession>A0ABR2A8G4</accession>
<name>A0ABR2A8G4_9ROSI</name>
<comment type="caution">
    <text evidence="1">The sequence shown here is derived from an EMBL/GenBank/DDBJ whole genome shotgun (WGS) entry which is preliminary data.</text>
</comment>
<dbReference type="Proteomes" id="UP001396334">
    <property type="component" value="Unassembled WGS sequence"/>
</dbReference>
<keyword evidence="2" id="KW-1185">Reference proteome</keyword>